<feature type="region of interest" description="Disordered" evidence="1">
    <location>
        <begin position="13"/>
        <end position="56"/>
    </location>
</feature>
<evidence type="ECO:0000256" key="1">
    <source>
        <dbReference type="SAM" id="MobiDB-lite"/>
    </source>
</evidence>
<gene>
    <name evidence="2" type="ORF">San01_27210</name>
</gene>
<organism evidence="2 3">
    <name type="scientific">Streptomyces angustmyceticus</name>
    <dbReference type="NCBI Taxonomy" id="285578"/>
    <lineage>
        <taxon>Bacteria</taxon>
        <taxon>Bacillati</taxon>
        <taxon>Actinomycetota</taxon>
        <taxon>Actinomycetes</taxon>
        <taxon>Kitasatosporales</taxon>
        <taxon>Streptomycetaceae</taxon>
        <taxon>Streptomyces</taxon>
    </lineage>
</organism>
<protein>
    <submittedName>
        <fullName evidence="2">Uncharacterized protein</fullName>
    </submittedName>
</protein>
<dbReference type="AlphaFoldDB" id="A0A5J4LC93"/>
<keyword evidence="3" id="KW-1185">Reference proteome</keyword>
<accession>A0A5J4LC93</accession>
<evidence type="ECO:0000313" key="2">
    <source>
        <dbReference type="EMBL" id="GES30234.1"/>
    </source>
</evidence>
<reference evidence="2 3" key="1">
    <citation type="submission" date="2019-10" db="EMBL/GenBank/DDBJ databases">
        <title>Whole genome shotgun sequence of Streptomyces angustmyceticus NBRC 3934.</title>
        <authorList>
            <person name="Hosoyama A."/>
            <person name="Ichikawa N."/>
            <person name="Kimura A."/>
            <person name="Kitahashi Y."/>
            <person name="Komaki H."/>
            <person name="Uohara A."/>
        </authorList>
    </citation>
    <scope>NUCLEOTIDE SEQUENCE [LARGE SCALE GENOMIC DNA]</scope>
    <source>
        <strain evidence="2 3">NBRC 3934</strain>
    </source>
</reference>
<comment type="caution">
    <text evidence="2">The sequence shown here is derived from an EMBL/GenBank/DDBJ whole genome shotgun (WGS) entry which is preliminary data.</text>
</comment>
<dbReference type="Proteomes" id="UP000325598">
    <property type="component" value="Unassembled WGS sequence"/>
</dbReference>
<feature type="compositionally biased region" description="Basic and acidic residues" evidence="1">
    <location>
        <begin position="42"/>
        <end position="53"/>
    </location>
</feature>
<evidence type="ECO:0000313" key="3">
    <source>
        <dbReference type="Proteomes" id="UP000325598"/>
    </source>
</evidence>
<sequence>MVRPVALAVPVPGAEVASGASERDEPDAVPGGEGAEATAVPHEAEASPGRDDAGATSLRGEVRAAVEPCSFVIVRTVVAGEFAVAAEAAEAVGVPVVVLMTTTMRRATS</sequence>
<name>A0A5J4LC93_9ACTN</name>
<proteinExistence type="predicted"/>
<dbReference type="EMBL" id="BLAG01000007">
    <property type="protein sequence ID" value="GES30234.1"/>
    <property type="molecule type" value="Genomic_DNA"/>
</dbReference>